<evidence type="ECO:0000313" key="6">
    <source>
        <dbReference type="EMBL" id="MCQ4332129.1"/>
    </source>
</evidence>
<dbReference type="GO" id="GO:1904680">
    <property type="term" value="F:peptide transmembrane transporter activity"/>
    <property type="evidence" value="ECO:0007669"/>
    <property type="project" value="TreeGrafter"/>
</dbReference>
<evidence type="ECO:0000256" key="3">
    <source>
        <dbReference type="ARBA" id="ARBA00022729"/>
    </source>
</evidence>
<dbReference type="InterPro" id="IPR000914">
    <property type="entry name" value="SBP_5_dom"/>
</dbReference>
<evidence type="ECO:0000256" key="4">
    <source>
        <dbReference type="SAM" id="MobiDB-lite"/>
    </source>
</evidence>
<comment type="similarity">
    <text evidence="1">Belongs to the bacterial solute-binding protein 5 family.</text>
</comment>
<feature type="domain" description="Solute-binding protein family 5" evidence="5">
    <location>
        <begin position="120"/>
        <end position="499"/>
    </location>
</feature>
<dbReference type="SUPFAM" id="SSF53850">
    <property type="entry name" value="Periplasmic binding protein-like II"/>
    <property type="match status" value="1"/>
</dbReference>
<dbReference type="Pfam" id="PF00496">
    <property type="entry name" value="SBP_bac_5"/>
    <property type="match status" value="1"/>
</dbReference>
<dbReference type="PANTHER" id="PTHR30290:SF9">
    <property type="entry name" value="OLIGOPEPTIDE-BINDING PROTEIN APPA"/>
    <property type="match status" value="1"/>
</dbReference>
<dbReference type="GO" id="GO:0015833">
    <property type="term" value="P:peptide transport"/>
    <property type="evidence" value="ECO:0007669"/>
    <property type="project" value="TreeGrafter"/>
</dbReference>
<sequence>MNETTFDGRRGLSRRQLLSALGVGTATSLAGCGSSGDGNGNGGSGGGTDTSGEQGIPEETDELPSVSGSYDTVTGASFTTLNPLYNTESGAGTAIGRALDQGYTFDSNREYFPLLYDMTTDEGEVWVFEIREGLTFSDPYGSVDAESFVYLIEELHQSDWANTASAANWAGVTVERTGDLEFQAELQQPRLLWPESFDPLLFPIPKGLLEPYVEAEDTEGLQQDEELLELEFTGNLGPYTLEEWERGAGTSYTRNDEYYLREIEAGPDLFGNAPYFEEATIDVVEEQASRLGALETGEADSASIPPERFEDFESNSDINVFQVPQPFNQILSVNMRDNGWNAGPGNLFRITEFRQAIACAINKEELIGGVYRGLAQPHFTWQPRFSEFYPGDEAISTFGTGDLYGPDPARERAEAAFEQSEFDYGFDGDALVTPENEQTVLDLYYSTGSETSQLVAEFVAEELNRNLGIEVEIEAIDGVRFDRDFWTAEPEGGTDTIDGETVEWDAPTPNNPGPRSVTSNEAWDMSLVFGLNTYPLNPLTNRFFFDGPDARYNPVGYYPEFDAEELFRQAGRARTEDELATAFEEIFINLASEQPYVMLLFSDSITGYTADLRGPTEDFSNGWDFAGWYLED</sequence>
<dbReference type="Proteomes" id="UP001139494">
    <property type="component" value="Unassembled WGS sequence"/>
</dbReference>
<dbReference type="RefSeq" id="WP_256028046.1">
    <property type="nucleotide sequence ID" value="NZ_JAHLKM010000001.1"/>
</dbReference>
<organism evidence="6 7">
    <name type="scientific">Natronomonas aquatica</name>
    <dbReference type="NCBI Taxonomy" id="2841590"/>
    <lineage>
        <taxon>Archaea</taxon>
        <taxon>Methanobacteriati</taxon>
        <taxon>Methanobacteriota</taxon>
        <taxon>Stenosarchaea group</taxon>
        <taxon>Halobacteria</taxon>
        <taxon>Halobacteriales</taxon>
        <taxon>Natronomonadaceae</taxon>
        <taxon>Natronomonas</taxon>
    </lineage>
</organism>
<evidence type="ECO:0000259" key="5">
    <source>
        <dbReference type="Pfam" id="PF00496"/>
    </source>
</evidence>
<name>A0A9R1D3A7_9EURY</name>
<dbReference type="GO" id="GO:0043190">
    <property type="term" value="C:ATP-binding cassette (ABC) transporter complex"/>
    <property type="evidence" value="ECO:0007669"/>
    <property type="project" value="InterPro"/>
</dbReference>
<dbReference type="CDD" id="cd00995">
    <property type="entry name" value="PBP2_NikA_DppA_OppA_like"/>
    <property type="match status" value="1"/>
</dbReference>
<dbReference type="Gene3D" id="3.10.105.10">
    <property type="entry name" value="Dipeptide-binding Protein, Domain 3"/>
    <property type="match status" value="1"/>
</dbReference>
<evidence type="ECO:0000256" key="2">
    <source>
        <dbReference type="ARBA" id="ARBA00022448"/>
    </source>
</evidence>
<dbReference type="InterPro" id="IPR039424">
    <property type="entry name" value="SBP_5"/>
</dbReference>
<keyword evidence="2" id="KW-0813">Transport</keyword>
<dbReference type="AlphaFoldDB" id="A0A9R1D3A7"/>
<reference evidence="6" key="1">
    <citation type="journal article" date="2023" name="Front. Microbiol.">
        <title>Genomic-based phylogenetic and metabolic analyses of the genus Natronomonas, and description of Natronomonas aquatica sp. nov.</title>
        <authorList>
            <person name="Garcia-Roldan A."/>
            <person name="Duran-Viseras A."/>
            <person name="de la Haba R.R."/>
            <person name="Corral P."/>
            <person name="Sanchez-Porro C."/>
            <person name="Ventosa A."/>
        </authorList>
    </citation>
    <scope>NUCLEOTIDE SEQUENCE</scope>
    <source>
        <strain evidence="6">F2-12</strain>
    </source>
</reference>
<keyword evidence="3" id="KW-0732">Signal</keyword>
<feature type="compositionally biased region" description="Gly residues" evidence="4">
    <location>
        <begin position="33"/>
        <end position="49"/>
    </location>
</feature>
<dbReference type="GO" id="GO:0042597">
    <property type="term" value="C:periplasmic space"/>
    <property type="evidence" value="ECO:0007669"/>
    <property type="project" value="UniProtKB-ARBA"/>
</dbReference>
<evidence type="ECO:0000313" key="7">
    <source>
        <dbReference type="Proteomes" id="UP001139494"/>
    </source>
</evidence>
<keyword evidence="7" id="KW-1185">Reference proteome</keyword>
<dbReference type="InterPro" id="IPR030678">
    <property type="entry name" value="Peptide/Ni-bd"/>
</dbReference>
<gene>
    <name evidence="6" type="ORF">KM295_01230</name>
</gene>
<feature type="region of interest" description="Disordered" evidence="4">
    <location>
        <begin position="29"/>
        <end position="69"/>
    </location>
</feature>
<accession>A0A9R1D3A7</accession>
<evidence type="ECO:0000256" key="1">
    <source>
        <dbReference type="ARBA" id="ARBA00005695"/>
    </source>
</evidence>
<dbReference type="PIRSF" id="PIRSF002741">
    <property type="entry name" value="MppA"/>
    <property type="match status" value="1"/>
</dbReference>
<protein>
    <submittedName>
        <fullName evidence="6">ABC transporter substrate-binding protein</fullName>
    </submittedName>
</protein>
<dbReference type="Gene3D" id="3.90.76.10">
    <property type="entry name" value="Dipeptide-binding Protein, Domain 1"/>
    <property type="match status" value="1"/>
</dbReference>
<dbReference type="EMBL" id="JAHLKM010000001">
    <property type="protein sequence ID" value="MCQ4332129.1"/>
    <property type="molecule type" value="Genomic_DNA"/>
</dbReference>
<dbReference type="PANTHER" id="PTHR30290">
    <property type="entry name" value="PERIPLASMIC BINDING COMPONENT OF ABC TRANSPORTER"/>
    <property type="match status" value="1"/>
</dbReference>
<feature type="region of interest" description="Disordered" evidence="4">
    <location>
        <begin position="488"/>
        <end position="517"/>
    </location>
</feature>
<comment type="caution">
    <text evidence="6">The sequence shown here is derived from an EMBL/GenBank/DDBJ whole genome shotgun (WGS) entry which is preliminary data.</text>
</comment>
<proteinExistence type="inferred from homology"/>
<dbReference type="Gene3D" id="3.40.190.10">
    <property type="entry name" value="Periplasmic binding protein-like II"/>
    <property type="match status" value="1"/>
</dbReference>